<feature type="binding site" evidence="5">
    <location>
        <begin position="852"/>
        <end position="858"/>
    </location>
    <ligand>
        <name>GTP</name>
        <dbReference type="ChEBI" id="CHEBI:37565"/>
    </ligand>
</feature>
<evidence type="ECO:0000256" key="7">
    <source>
        <dbReference type="PROSITE-ProRule" id="PRU00168"/>
    </source>
</evidence>
<feature type="compositionally biased region" description="Polar residues" evidence="9">
    <location>
        <begin position="389"/>
        <end position="398"/>
    </location>
</feature>
<keyword evidence="4" id="KW-0807">Transducer</keyword>
<evidence type="ECO:0000256" key="4">
    <source>
        <dbReference type="ARBA" id="ARBA00023224"/>
    </source>
</evidence>
<reference evidence="11" key="1">
    <citation type="journal article" date="2020" name="J. Eukaryot. Microbiol.">
        <title>De novo Sequencing, Assembly and Annotation of the Transcriptome for the Free-Living Testate Amoeba Arcella intermedia.</title>
        <authorList>
            <person name="Ribeiro G.M."/>
            <person name="Porfirio-Sousa A.L."/>
            <person name="Maurer-Alcala X.X."/>
            <person name="Katz L.A."/>
            <person name="Lahr D.J.G."/>
        </authorList>
    </citation>
    <scope>NUCLEOTIDE SEQUENCE</scope>
</reference>
<keyword evidence="6" id="KW-0479">Metal-binding</keyword>
<dbReference type="GO" id="GO:0005085">
    <property type="term" value="F:guanyl-nucleotide exchange factor activity"/>
    <property type="evidence" value="ECO:0007669"/>
    <property type="project" value="UniProtKB-KW"/>
</dbReference>
<dbReference type="SUPFAM" id="SSF47895">
    <property type="entry name" value="Transducin (alpha subunit), insertion domain"/>
    <property type="match status" value="1"/>
</dbReference>
<feature type="compositionally biased region" description="Basic and acidic residues" evidence="9">
    <location>
        <begin position="487"/>
        <end position="498"/>
    </location>
</feature>
<dbReference type="InterPro" id="IPR027417">
    <property type="entry name" value="P-loop_NTPase"/>
</dbReference>
<feature type="compositionally biased region" description="Basic and acidic residues" evidence="9">
    <location>
        <begin position="420"/>
        <end position="435"/>
    </location>
</feature>
<feature type="compositionally biased region" description="Low complexity" evidence="9">
    <location>
        <begin position="672"/>
        <end position="686"/>
    </location>
</feature>
<dbReference type="SUPFAM" id="SSF52540">
    <property type="entry name" value="P-loop containing nucleoside triphosphate hydrolases"/>
    <property type="match status" value="1"/>
</dbReference>
<dbReference type="GO" id="GO:0007264">
    <property type="term" value="P:small GTPase-mediated signal transduction"/>
    <property type="evidence" value="ECO:0007669"/>
    <property type="project" value="InterPro"/>
</dbReference>
<keyword evidence="3 5" id="KW-0342">GTP-binding</keyword>
<dbReference type="InterPro" id="IPR001895">
    <property type="entry name" value="RASGEF_cat_dom"/>
</dbReference>
<dbReference type="PANTHER" id="PTHR23113">
    <property type="entry name" value="GUANINE NUCLEOTIDE EXCHANGE FACTOR"/>
    <property type="match status" value="1"/>
</dbReference>
<keyword evidence="1 7" id="KW-0344">Guanine-nucleotide releasing factor</keyword>
<feature type="compositionally biased region" description="Basic and acidic residues" evidence="9">
    <location>
        <begin position="326"/>
        <end position="338"/>
    </location>
</feature>
<dbReference type="GO" id="GO:0003924">
    <property type="term" value="F:GTPase activity"/>
    <property type="evidence" value="ECO:0007669"/>
    <property type="project" value="InterPro"/>
</dbReference>
<organism evidence="11">
    <name type="scientific">Arcella intermedia</name>
    <dbReference type="NCBI Taxonomy" id="1963864"/>
    <lineage>
        <taxon>Eukaryota</taxon>
        <taxon>Amoebozoa</taxon>
        <taxon>Tubulinea</taxon>
        <taxon>Elardia</taxon>
        <taxon>Arcellinida</taxon>
        <taxon>Sphaerothecina</taxon>
        <taxon>Arcellidae</taxon>
        <taxon>Arcella</taxon>
    </lineage>
</organism>
<name>A0A6B2KX96_9EUKA</name>
<dbReference type="InterPro" id="IPR023578">
    <property type="entry name" value="Ras_GEF_dom_sf"/>
</dbReference>
<keyword evidence="2 5" id="KW-0547">Nucleotide-binding</keyword>
<evidence type="ECO:0000259" key="10">
    <source>
        <dbReference type="PROSITE" id="PS50009"/>
    </source>
</evidence>
<feature type="binding site" evidence="5">
    <location>
        <begin position="950"/>
        <end position="953"/>
    </location>
    <ligand>
        <name>GTP</name>
        <dbReference type="ChEBI" id="CHEBI:37565"/>
    </ligand>
</feature>
<feature type="region of interest" description="Disordered" evidence="9">
    <location>
        <begin position="487"/>
        <end position="523"/>
    </location>
</feature>
<dbReference type="GO" id="GO:0005525">
    <property type="term" value="F:GTP binding"/>
    <property type="evidence" value="ECO:0007669"/>
    <property type="project" value="UniProtKB-KW"/>
</dbReference>
<evidence type="ECO:0000256" key="9">
    <source>
        <dbReference type="SAM" id="MobiDB-lite"/>
    </source>
</evidence>
<dbReference type="PROSITE" id="PS51882">
    <property type="entry name" value="G_ALPHA"/>
    <property type="match status" value="1"/>
</dbReference>
<dbReference type="SMART" id="SM00147">
    <property type="entry name" value="RasGEF"/>
    <property type="match status" value="1"/>
</dbReference>
<evidence type="ECO:0000256" key="5">
    <source>
        <dbReference type="PIRSR" id="PIRSR601019-1"/>
    </source>
</evidence>
<dbReference type="GO" id="GO:0046872">
    <property type="term" value="F:metal ion binding"/>
    <property type="evidence" value="ECO:0007669"/>
    <property type="project" value="UniProtKB-KW"/>
</dbReference>
<dbReference type="GO" id="GO:0007186">
    <property type="term" value="P:G protein-coupled receptor signaling pathway"/>
    <property type="evidence" value="ECO:0007669"/>
    <property type="project" value="InterPro"/>
</dbReference>
<dbReference type="Gene3D" id="1.10.840.10">
    <property type="entry name" value="Ras guanine-nucleotide exchange factors catalytic domain"/>
    <property type="match status" value="1"/>
</dbReference>
<feature type="compositionally biased region" description="Basic residues" evidence="9">
    <location>
        <begin position="655"/>
        <end position="664"/>
    </location>
</feature>
<keyword evidence="6" id="KW-0460">Magnesium</keyword>
<evidence type="ECO:0000256" key="1">
    <source>
        <dbReference type="ARBA" id="ARBA00022658"/>
    </source>
</evidence>
<dbReference type="PANTHER" id="PTHR23113:SF99">
    <property type="entry name" value="RASGEF DOMAIN-CONTAINING PROTEIN"/>
    <property type="match status" value="1"/>
</dbReference>
<dbReference type="SMART" id="SM00275">
    <property type="entry name" value="G_alpha"/>
    <property type="match status" value="1"/>
</dbReference>
<dbReference type="EMBL" id="GIBP01000276">
    <property type="protein sequence ID" value="NDV29245.1"/>
    <property type="molecule type" value="Transcribed_RNA"/>
</dbReference>
<feature type="binding site" evidence="6">
    <location>
        <position position="858"/>
    </location>
    <ligand>
        <name>Mg(2+)</name>
        <dbReference type="ChEBI" id="CHEBI:18420"/>
    </ligand>
</feature>
<dbReference type="Gene3D" id="1.10.400.10">
    <property type="entry name" value="GI Alpha 1, domain 2-like"/>
    <property type="match status" value="1"/>
</dbReference>
<evidence type="ECO:0000256" key="2">
    <source>
        <dbReference type="ARBA" id="ARBA00022741"/>
    </source>
</evidence>
<keyword evidence="8" id="KW-0175">Coiled coil</keyword>
<dbReference type="InterPro" id="IPR001019">
    <property type="entry name" value="Gprotein_alpha_su"/>
</dbReference>
<feature type="coiled-coil region" evidence="8">
    <location>
        <begin position="555"/>
        <end position="586"/>
    </location>
</feature>
<feature type="compositionally biased region" description="Basic and acidic residues" evidence="9">
    <location>
        <begin position="364"/>
        <end position="373"/>
    </location>
</feature>
<evidence type="ECO:0000313" key="11">
    <source>
        <dbReference type="EMBL" id="NDV29245.1"/>
    </source>
</evidence>
<proteinExistence type="predicted"/>
<feature type="domain" description="Ras-GEF" evidence="10">
    <location>
        <begin position="1"/>
        <end position="225"/>
    </location>
</feature>
<evidence type="ECO:0000256" key="3">
    <source>
        <dbReference type="ARBA" id="ARBA00023134"/>
    </source>
</evidence>
<evidence type="ECO:0000256" key="6">
    <source>
        <dbReference type="PIRSR" id="PIRSR601019-2"/>
    </source>
</evidence>
<dbReference type="AlphaFoldDB" id="A0A6B2KX96"/>
<dbReference type="SUPFAM" id="SSF48366">
    <property type="entry name" value="Ras GEF"/>
    <property type="match status" value="1"/>
</dbReference>
<accession>A0A6B2KX96</accession>
<dbReference type="InterPro" id="IPR011025">
    <property type="entry name" value="GproteinA_insert"/>
</dbReference>
<dbReference type="GO" id="GO:0031683">
    <property type="term" value="F:G-protein beta/gamma-subunit complex binding"/>
    <property type="evidence" value="ECO:0007669"/>
    <property type="project" value="InterPro"/>
</dbReference>
<dbReference type="InterPro" id="IPR036964">
    <property type="entry name" value="RASGEF_cat_dom_sf"/>
</dbReference>
<feature type="region of interest" description="Disordered" evidence="9">
    <location>
        <begin position="637"/>
        <end position="729"/>
    </location>
</feature>
<dbReference type="Gene3D" id="3.40.50.300">
    <property type="entry name" value="P-loop containing nucleotide triphosphate hydrolases"/>
    <property type="match status" value="1"/>
</dbReference>
<dbReference type="Pfam" id="PF00617">
    <property type="entry name" value="RasGEF"/>
    <property type="match status" value="1"/>
</dbReference>
<feature type="region of interest" description="Disordered" evidence="9">
    <location>
        <begin position="317"/>
        <end position="447"/>
    </location>
</feature>
<sequence>MDIARQITDIDYMLFSKVQPWELINQTWTKPKNAPNVASLTKWFNDLTNLTKSLLLCEFNFKTQIRILVKLLEVFLHLWTLKNYSSTMALNLALNSIVVSKLKTLWDSLKSYGKLKSNYDKISKLCSPEGNFKKLRKFMETVEKPIVPYIGMYFQELIYAEERNPKFTERGLFNCHRIRNLGHIIQTVRTIQDYLVFQRSYEANWQSKSNSIKEFLFYTPRYNDDVYFANLKLFDPKNKDVQMEKPRALLSSDEKSQGKPKILLLGWGNSGKTSIVRIFRPLLIMDTAKISTLRENTINYLELFLGKVQEDKTLEIDDRDLELPEETEKSEESCKSELSDVEENDLPVHDKPEVKSSFLSIPRFDLKGTDSPKKTGMKSSESKNDLSKNDLSGSTPNKTRAAKSPSESLESIKSPPEIRTPTEYKSKTDTRHYPESPEDNLLTPPVSLPKKKTITLFGRSETEEFENAGMSTTNPTLNTEVAGDALRTEKSAPEGLERTEDDNISAAKRVKSNNSRRNLKRKSQKYGNRLVEGEVTDFNGTIQDLSKSLADSKKNEELLKVVEAYESQVSQKTKEFEDELKKLETQFLNDMSLIKTKTILNLDNIPDCDEKREFIRRLENPKERSLSKSRSISAVYSTKVLSPGSEEPKSSRTMSHTRRMASGKKKGDNKKLTSASLSKSLSLSTSEEPHVEYDLSPPVQRKSSSKSPSAPRHRRSSHGDIKSHAITSPVAMVARRSEEYDSYDEIEIGLSEDDAEKTEASVEDPKVLAERRRVLKEQNDKLIELILNELKNDPTQITPSVAKNFTSLWKQRFFKKAYTKHCLTIPSEAKYHFDKILNYASETYDITQEDMLHAYLPTSGILTHEVKLLPPSRTAFTLIDTGGRHSEQRKWEKYWSDASVDVIVFVVALDEAFMGDTNREIGTLEAVLKLWGEVTGNPKLGAVPFVLALNRKDVFEKYFKLAEYRARIPVERGKDYESCLGAIVHDFRMAFGGCWMMEVITNALNGNEINDAFSLILKTL</sequence>
<dbReference type="PROSITE" id="PS50009">
    <property type="entry name" value="RASGEF_CAT"/>
    <property type="match status" value="1"/>
</dbReference>
<feature type="compositionally biased region" description="Low complexity" evidence="9">
    <location>
        <begin position="696"/>
        <end position="710"/>
    </location>
</feature>
<dbReference type="Pfam" id="PF00503">
    <property type="entry name" value="G-alpha"/>
    <property type="match status" value="1"/>
</dbReference>
<evidence type="ECO:0000256" key="8">
    <source>
        <dbReference type="SAM" id="Coils"/>
    </source>
</evidence>
<protein>
    <recommendedName>
        <fullName evidence="10">Ras-GEF domain-containing protein</fullName>
    </recommendedName>
</protein>
<dbReference type="InterPro" id="IPR008937">
    <property type="entry name" value="Ras-like_GEF"/>
</dbReference>